<feature type="transmembrane region" description="Helical" evidence="6">
    <location>
        <begin position="6"/>
        <end position="29"/>
    </location>
</feature>
<dbReference type="InterPro" id="IPR051598">
    <property type="entry name" value="TSUP/Inactive_protease-like"/>
</dbReference>
<sequence length="262" mass="28243">MIQYLIIITICLLASVIGSICGIGGGVIVKPVLDSMGIMSVETVSFLSGLMVMSMSIYSIGKAVAAKDTRLEARTGILLSLGAVAGGITGKQLFSVIQTLSSDPNRIGACQAAVLFLLTFGTLIYTIKKHTIRTHRMTHPVVCIIIGIILGLLSSFLGIGGGPFNLVFLSFFFSMETKTAAQNSLLIIMFSQISGFLQTLLTGSVPDFSWILLICMVVFAVIGAAIGRSFNRKLDNDMVDRLFCGLIIIILFICVYNFFKYI</sequence>
<comment type="subcellular location">
    <subcellularLocation>
        <location evidence="6">Cell membrane</location>
        <topology evidence="6">Multi-pass membrane protein</topology>
    </subcellularLocation>
    <subcellularLocation>
        <location evidence="1">Membrane</location>
        <topology evidence="1">Multi-pass membrane protein</topology>
    </subcellularLocation>
</comment>
<dbReference type="InterPro" id="IPR002781">
    <property type="entry name" value="TM_pro_TauE-like"/>
</dbReference>
<keyword evidence="8" id="KW-1185">Reference proteome</keyword>
<evidence type="ECO:0000256" key="6">
    <source>
        <dbReference type="RuleBase" id="RU363041"/>
    </source>
</evidence>
<evidence type="ECO:0000256" key="3">
    <source>
        <dbReference type="ARBA" id="ARBA00022692"/>
    </source>
</evidence>
<keyword evidence="4 6" id="KW-1133">Transmembrane helix</keyword>
<accession>A0ABN6YZT2</accession>
<comment type="similarity">
    <text evidence="2 6">Belongs to the 4-toluene sulfonate uptake permease (TSUP) (TC 2.A.102) family.</text>
</comment>
<dbReference type="Pfam" id="PF01925">
    <property type="entry name" value="TauE"/>
    <property type="match status" value="1"/>
</dbReference>
<keyword evidence="6" id="KW-1003">Cell membrane</keyword>
<dbReference type="PANTHER" id="PTHR43701">
    <property type="entry name" value="MEMBRANE TRANSPORTER PROTEIN MJ0441-RELATED"/>
    <property type="match status" value="1"/>
</dbReference>
<feature type="transmembrane region" description="Helical" evidence="6">
    <location>
        <begin position="139"/>
        <end position="172"/>
    </location>
</feature>
<feature type="transmembrane region" description="Helical" evidence="6">
    <location>
        <begin position="242"/>
        <end position="259"/>
    </location>
</feature>
<dbReference type="RefSeq" id="WP_230104979.1">
    <property type="nucleotide sequence ID" value="NZ_AP024845.1"/>
</dbReference>
<evidence type="ECO:0000256" key="2">
    <source>
        <dbReference type="ARBA" id="ARBA00009142"/>
    </source>
</evidence>
<organism evidence="7 8">
    <name type="scientific">Claveliimonas bilis</name>
    <dbReference type="NCBI Taxonomy" id="3028070"/>
    <lineage>
        <taxon>Bacteria</taxon>
        <taxon>Bacillati</taxon>
        <taxon>Bacillota</taxon>
        <taxon>Clostridia</taxon>
        <taxon>Lachnospirales</taxon>
        <taxon>Lachnospiraceae</taxon>
        <taxon>Claveliimonas</taxon>
    </lineage>
</organism>
<gene>
    <name evidence="7" type="ORF">Lac1_29180</name>
</gene>
<keyword evidence="3 6" id="KW-0812">Transmembrane</keyword>
<feature type="transmembrane region" description="Helical" evidence="6">
    <location>
        <begin position="208"/>
        <end position="230"/>
    </location>
</feature>
<feature type="transmembrane region" description="Helical" evidence="6">
    <location>
        <begin position="41"/>
        <end position="61"/>
    </location>
</feature>
<keyword evidence="5 6" id="KW-0472">Membrane</keyword>
<evidence type="ECO:0000313" key="7">
    <source>
        <dbReference type="EMBL" id="BDZ78735.1"/>
    </source>
</evidence>
<evidence type="ECO:0000256" key="4">
    <source>
        <dbReference type="ARBA" id="ARBA00022989"/>
    </source>
</evidence>
<evidence type="ECO:0000256" key="1">
    <source>
        <dbReference type="ARBA" id="ARBA00004141"/>
    </source>
</evidence>
<evidence type="ECO:0000313" key="8">
    <source>
        <dbReference type="Proteomes" id="UP001305815"/>
    </source>
</evidence>
<dbReference type="PANTHER" id="PTHR43701:SF2">
    <property type="entry name" value="MEMBRANE TRANSPORTER PROTEIN YJNA-RELATED"/>
    <property type="match status" value="1"/>
</dbReference>
<dbReference type="Proteomes" id="UP001305815">
    <property type="component" value="Chromosome"/>
</dbReference>
<dbReference type="EMBL" id="AP027742">
    <property type="protein sequence ID" value="BDZ78735.1"/>
    <property type="molecule type" value="Genomic_DNA"/>
</dbReference>
<feature type="transmembrane region" description="Helical" evidence="6">
    <location>
        <begin position="106"/>
        <end position="127"/>
    </location>
</feature>
<protein>
    <recommendedName>
        <fullName evidence="6">Probable membrane transporter protein</fullName>
    </recommendedName>
</protein>
<proteinExistence type="inferred from homology"/>
<feature type="transmembrane region" description="Helical" evidence="6">
    <location>
        <begin position="73"/>
        <end position="94"/>
    </location>
</feature>
<reference evidence="8" key="1">
    <citation type="journal article" date="2023" name="Int. J. Syst. Evol. Microbiol.">
        <title>Claveliimonas bilis gen. nov., sp. nov., deoxycholic acid-producing bacteria isolated from human faeces, and reclassification of Sellimonas monacensis Zenner et al. 2021 as Claveliimonas monacensis comb. nov.</title>
        <authorList>
            <person name="Hisatomi A."/>
            <person name="Kastawa N.W.E.P.G."/>
            <person name="Song I."/>
            <person name="Ohkuma M."/>
            <person name="Fukiya S."/>
            <person name="Sakamoto M."/>
        </authorList>
    </citation>
    <scope>NUCLEOTIDE SEQUENCE [LARGE SCALE GENOMIC DNA]</scope>
    <source>
        <strain evidence="8">12BBH14</strain>
    </source>
</reference>
<evidence type="ECO:0000256" key="5">
    <source>
        <dbReference type="ARBA" id="ARBA00023136"/>
    </source>
</evidence>
<name>A0ABN6YZT2_9FIRM</name>